<feature type="compositionally biased region" description="Basic residues" evidence="2">
    <location>
        <begin position="27"/>
        <end position="42"/>
    </location>
</feature>
<feature type="compositionally biased region" description="Low complexity" evidence="2">
    <location>
        <begin position="396"/>
        <end position="415"/>
    </location>
</feature>
<dbReference type="RefSeq" id="WP_078487512.1">
    <property type="nucleotide sequence ID" value="NZ_BHXC01000007.1"/>
</dbReference>
<reference evidence="5 6" key="1">
    <citation type="journal article" date="2019" name="Microbiol. Resour. Announc.">
        <title>Draft Genome Sequence of the Most Traditional epsilon-Poly-l-Lysine Producer, Streptomyces albulus NBRC14147.</title>
        <authorList>
            <person name="Yamanaka K."/>
            <person name="Hamano Y."/>
        </authorList>
    </citation>
    <scope>NUCLEOTIDE SEQUENCE [LARGE SCALE GENOMIC DNA]</scope>
    <source>
        <strain evidence="5 6">NBRC 14147</strain>
    </source>
</reference>
<feature type="domain" description="LytR/CpsA/Psr regulator C-terminal" evidence="4">
    <location>
        <begin position="417"/>
        <end position="501"/>
    </location>
</feature>
<accession>A0A401R8L3</accession>
<dbReference type="InterPro" id="IPR004474">
    <property type="entry name" value="LytR_CpsA_psr"/>
</dbReference>
<dbReference type="PANTHER" id="PTHR33392:SF6">
    <property type="entry name" value="POLYISOPRENYL-TEICHOIC ACID--PEPTIDOGLYCAN TEICHOIC ACID TRANSFERASE TAGU"/>
    <property type="match status" value="1"/>
</dbReference>
<evidence type="ECO:0000259" key="3">
    <source>
        <dbReference type="Pfam" id="PF03816"/>
    </source>
</evidence>
<dbReference type="Gene3D" id="3.40.630.190">
    <property type="entry name" value="LCP protein"/>
    <property type="match status" value="1"/>
</dbReference>
<feature type="compositionally biased region" description="Low complexity" evidence="2">
    <location>
        <begin position="504"/>
        <end position="515"/>
    </location>
</feature>
<dbReference type="EMBL" id="BHXC01000007">
    <property type="protein sequence ID" value="GCB93979.1"/>
    <property type="molecule type" value="Genomic_DNA"/>
</dbReference>
<dbReference type="Proteomes" id="UP000288351">
    <property type="component" value="Unassembled WGS sequence"/>
</dbReference>
<evidence type="ECO:0000313" key="5">
    <source>
        <dbReference type="EMBL" id="GCB93979.1"/>
    </source>
</evidence>
<dbReference type="Pfam" id="PF03816">
    <property type="entry name" value="LytR_cpsA_psr"/>
    <property type="match status" value="1"/>
</dbReference>
<comment type="caution">
    <text evidence="5">The sequence shown here is derived from an EMBL/GenBank/DDBJ whole genome shotgun (WGS) entry which is preliminary data.</text>
</comment>
<feature type="region of interest" description="Disordered" evidence="2">
    <location>
        <begin position="1"/>
        <end position="43"/>
    </location>
</feature>
<dbReference type="AlphaFoldDB" id="A0A401R8L3"/>
<evidence type="ECO:0000313" key="6">
    <source>
        <dbReference type="Proteomes" id="UP000288351"/>
    </source>
</evidence>
<evidence type="ECO:0008006" key="7">
    <source>
        <dbReference type="Google" id="ProtNLM"/>
    </source>
</evidence>
<dbReference type="InterPro" id="IPR050922">
    <property type="entry name" value="LytR/CpsA/Psr_CW_biosynth"/>
</dbReference>
<dbReference type="NCBIfam" id="TIGR00350">
    <property type="entry name" value="lytR_cpsA_psr"/>
    <property type="match status" value="1"/>
</dbReference>
<dbReference type="InterPro" id="IPR027381">
    <property type="entry name" value="LytR/CpsA/Psr_C"/>
</dbReference>
<feature type="region of interest" description="Disordered" evidence="2">
    <location>
        <begin position="504"/>
        <end position="551"/>
    </location>
</feature>
<dbReference type="Gene3D" id="3.30.70.2390">
    <property type="match status" value="1"/>
</dbReference>
<gene>
    <name evidence="5" type="ORF">SALB_06774</name>
</gene>
<organism evidence="5 6">
    <name type="scientific">Streptomyces noursei</name>
    <name type="common">Streptomyces albulus</name>
    <dbReference type="NCBI Taxonomy" id="1971"/>
    <lineage>
        <taxon>Bacteria</taxon>
        <taxon>Bacillati</taxon>
        <taxon>Actinomycetota</taxon>
        <taxon>Actinomycetes</taxon>
        <taxon>Kitasatosporales</taxon>
        <taxon>Streptomycetaceae</taxon>
        <taxon>Streptomyces</taxon>
    </lineage>
</organism>
<evidence type="ECO:0000259" key="4">
    <source>
        <dbReference type="Pfam" id="PF13399"/>
    </source>
</evidence>
<feature type="domain" description="Cell envelope-related transcriptional attenuator" evidence="3">
    <location>
        <begin position="137"/>
        <end position="311"/>
    </location>
</feature>
<sequence>MHDERSPYGRSPYGPDDRESGGTGGRAARRRAPSGRGGRRRSPLVVAGRTALALSSALVLLASGVSWAAYNWVSSGLTTSDALNAIGGKDAPKHLDNSVNLLLIGLDSRKDMNGNDLPREFVRDQLHAGSSDIGYYNTNTLILMHIPADGGKVTAFSIPRDDYVQTFNGDGTSQGHFKIKEAYANAYTVAHDKFSAQGVKGADLESRSREAGREATLATVQNFLKVPIDHFAEVNLLGFYDIAKVLQPIEVCLKHPVKDRYSGADFPAGRQQLDPKQALAFVRQRHGLEGGDLDRTHRQQAFLSSVTHKLKSEGVFGDLGKLQGLFDVVKKDLVIDSKFDVLDFAQQATNLTGGNVVFHTLPIAGFATRNRESVNLVDVPKIQSIVQSLIGGKSESAGGAGDGASSPAPSTKAAPGTVDVLNGAGQTKPGAAGDELKALTALGYTPGRADNAAPRQRTTVLYGAGAQDAARQIADRVSAGAPVSSASVPAGHVQVVLGADFTAPPATGATTPPATSGKSTGSGGQDAAPTPVPSDAFAGDSVKEGGIPCVN</sequence>
<evidence type="ECO:0000256" key="1">
    <source>
        <dbReference type="ARBA" id="ARBA00006068"/>
    </source>
</evidence>
<feature type="region of interest" description="Disordered" evidence="2">
    <location>
        <begin position="396"/>
        <end position="417"/>
    </location>
</feature>
<name>A0A401R8L3_STRNR</name>
<dbReference type="PANTHER" id="PTHR33392">
    <property type="entry name" value="POLYISOPRENYL-TEICHOIC ACID--PEPTIDOGLYCAN TEICHOIC ACID TRANSFERASE TAGU"/>
    <property type="match status" value="1"/>
</dbReference>
<evidence type="ECO:0000256" key="2">
    <source>
        <dbReference type="SAM" id="MobiDB-lite"/>
    </source>
</evidence>
<protein>
    <recommendedName>
        <fullName evidence="7">LytR family transcriptional regulator</fullName>
    </recommendedName>
</protein>
<comment type="similarity">
    <text evidence="1">Belongs to the LytR/CpsA/Psr (LCP) family.</text>
</comment>
<proteinExistence type="inferred from homology"/>
<dbReference type="Pfam" id="PF13399">
    <property type="entry name" value="LytR_C"/>
    <property type="match status" value="1"/>
</dbReference>